<feature type="domain" description="IFT121-like zinc finger" evidence="14">
    <location>
        <begin position="377"/>
        <end position="408"/>
    </location>
</feature>
<accession>A0A5M2PQY7</accession>
<dbReference type="GO" id="GO:0030030">
    <property type="term" value="P:cell projection organization"/>
    <property type="evidence" value="ECO:0007669"/>
    <property type="project" value="UniProtKB-KW"/>
</dbReference>
<name>A0A5M2PQY7_LISMN</name>
<dbReference type="Gene3D" id="3.40.50.300">
    <property type="entry name" value="P-loop containing nucleotide triphosphate hydrolases"/>
    <property type="match status" value="1"/>
</dbReference>
<evidence type="ECO:0000259" key="14">
    <source>
        <dbReference type="Pfam" id="PF23145"/>
    </source>
</evidence>
<dbReference type="InterPro" id="IPR038729">
    <property type="entry name" value="Rad50/SbcC_AAA"/>
</dbReference>
<feature type="coiled-coil region" evidence="12">
    <location>
        <begin position="299"/>
        <end position="330"/>
    </location>
</feature>
<comment type="subcellular location">
    <subcellularLocation>
        <location evidence="1">Cytoplasm</location>
        <location evidence="1">Cytoskeleton</location>
        <location evidence="1">Cilium basal body</location>
    </subcellularLocation>
</comment>
<keyword evidence="9" id="KW-0969">Cilium</keyword>
<dbReference type="InterPro" id="IPR056170">
    <property type="entry name" value="Znf_IFT121-like"/>
</dbReference>
<sequence>MSEELNKIINKLFEKYSSKLSKNEIIEIVKCDDAYEDMPLSTGKRLIVEFVSFNGIKTNGEQINYQEKFSSGLNMIIGDNLKGKSTIFKIIKTALVGDDGYIKKDVRQWIKNIIVGFKINEKRYTIFMDMEKRVNGILYNCSFENYLAGDNINNKIIFEANSNVQYTHEIQKFFFNQFSYYSLKWTQKTSSKDSNELVEAGSSWKTYFKTIYLESQDSTSFYGNQDQKTFQMLLGLENTQLINRLIIKKEMLQSQLGKCKEFEEHKSSQTNEPFSIENQLEEIGDQLKSLRQHNTYVELINLQNKRNEILKQLNDNNNKLDKLYKEHKNIMSHKDLRQKEYDEYDREHRRISKEIIKSKKLLIDIKEYLEVGQFFSELDIKFCPSCYHEIYNHEDVHSDVCPLCHETVISEKDNKHNYDEKMLEIESTLQGLEQERDLLKEKINNIESELNKLQLSSENSSNMILDLKKNVFEERLVEITSLIEKFREKNSDIQENEKELIAKQAVLQYRKQEVERNYSGELNISKLEISILVLQDAVAILDKKRFENSKTILDDLKKCMLEEIHNFGLTSILDIKIDQKFNITYIQNGIEMKFQEIAEGEQLRAKLAFYLSLIQFDVEKNYGRHTHFLIIDSPNKEEGDNSYLQGLREVLIQIQKKYRDNLQILIGTATREFSGAVDKEKIYQEGEYLF</sequence>
<evidence type="ECO:0000256" key="7">
    <source>
        <dbReference type="ARBA" id="ARBA00022737"/>
    </source>
</evidence>
<evidence type="ECO:0000256" key="9">
    <source>
        <dbReference type="ARBA" id="ARBA00023069"/>
    </source>
</evidence>
<dbReference type="PANTHER" id="PTHR32114:SF2">
    <property type="entry name" value="ABC TRANSPORTER ABCH.3"/>
    <property type="match status" value="1"/>
</dbReference>
<keyword evidence="6" id="KW-0853">WD repeat</keyword>
<keyword evidence="12" id="KW-0175">Coiled coil</keyword>
<evidence type="ECO:0000256" key="5">
    <source>
        <dbReference type="ARBA" id="ARBA00022490"/>
    </source>
</evidence>
<dbReference type="PANTHER" id="PTHR32114">
    <property type="entry name" value="ABC TRANSPORTER ABCH.3"/>
    <property type="match status" value="1"/>
</dbReference>
<evidence type="ECO:0000256" key="2">
    <source>
        <dbReference type="ARBA" id="ARBA00006930"/>
    </source>
</evidence>
<dbReference type="Pfam" id="PF23145">
    <property type="entry name" value="Zf_2nd_IFT121"/>
    <property type="match status" value="1"/>
</dbReference>
<dbReference type="Pfam" id="PF13476">
    <property type="entry name" value="AAA_23"/>
    <property type="match status" value="1"/>
</dbReference>
<evidence type="ECO:0000256" key="4">
    <source>
        <dbReference type="ARBA" id="ARBA00013368"/>
    </source>
</evidence>
<keyword evidence="5" id="KW-0963">Cytoplasm</keyword>
<dbReference type="SUPFAM" id="SSF52540">
    <property type="entry name" value="P-loop containing nucleoside triphosphate hydrolases"/>
    <property type="match status" value="1"/>
</dbReference>
<keyword evidence="8" id="KW-0970">Cilium biogenesis/degradation</keyword>
<comment type="similarity">
    <text evidence="2">Belongs to the SMC family. SbcC subfamily.</text>
</comment>
<proteinExistence type="inferred from homology"/>
<dbReference type="EMBL" id="AALOQI010000008">
    <property type="protein sequence ID" value="EDB7791826.1"/>
    <property type="molecule type" value="Genomic_DNA"/>
</dbReference>
<gene>
    <name evidence="15" type="ORF">F9653_13855</name>
</gene>
<evidence type="ECO:0000313" key="15">
    <source>
        <dbReference type="EMBL" id="EDB7791826.1"/>
    </source>
</evidence>
<dbReference type="AlphaFoldDB" id="A0A5M2PQY7"/>
<evidence type="ECO:0000256" key="11">
    <source>
        <dbReference type="ARBA" id="ARBA00023273"/>
    </source>
</evidence>
<evidence type="ECO:0000256" key="12">
    <source>
        <dbReference type="SAM" id="Coils"/>
    </source>
</evidence>
<feature type="coiled-coil region" evidence="12">
    <location>
        <begin position="415"/>
        <end position="503"/>
    </location>
</feature>
<evidence type="ECO:0000256" key="3">
    <source>
        <dbReference type="ARBA" id="ARBA00011322"/>
    </source>
</evidence>
<dbReference type="GO" id="GO:0006302">
    <property type="term" value="P:double-strand break repair"/>
    <property type="evidence" value="ECO:0007669"/>
    <property type="project" value="InterPro"/>
</dbReference>
<comment type="subunit">
    <text evidence="3">Heterodimer of SbcC and SbcD.</text>
</comment>
<keyword evidence="11" id="KW-0966">Cell projection</keyword>
<keyword evidence="7" id="KW-0677">Repeat</keyword>
<feature type="domain" description="Rad50/SbcC-type AAA" evidence="13">
    <location>
        <begin position="68"/>
        <end position="327"/>
    </location>
</feature>
<reference evidence="15" key="1">
    <citation type="submission" date="2019-10" db="EMBL/GenBank/DDBJ databases">
        <authorList>
            <consortium name="GenomeTrakr network: Whole genome sequencing for foodborne pathogen traceback"/>
        </authorList>
    </citation>
    <scope>NUCLEOTIDE SEQUENCE</scope>
    <source>
        <strain evidence="15">CDPHFDLB-FM19-02204-A</strain>
    </source>
</reference>
<dbReference type="InterPro" id="IPR027417">
    <property type="entry name" value="P-loop_NTPase"/>
</dbReference>
<evidence type="ECO:0000256" key="6">
    <source>
        <dbReference type="ARBA" id="ARBA00022574"/>
    </source>
</evidence>
<protein>
    <recommendedName>
        <fullName evidence="4">Nuclease SbcCD subunit C</fullName>
    </recommendedName>
</protein>
<organism evidence="15">
    <name type="scientific">Listeria monocytogenes</name>
    <dbReference type="NCBI Taxonomy" id="1639"/>
    <lineage>
        <taxon>Bacteria</taxon>
        <taxon>Bacillati</taxon>
        <taxon>Bacillota</taxon>
        <taxon>Bacilli</taxon>
        <taxon>Bacillales</taxon>
        <taxon>Listeriaceae</taxon>
        <taxon>Listeria</taxon>
    </lineage>
</organism>
<keyword evidence="10" id="KW-0206">Cytoskeleton</keyword>
<evidence type="ECO:0000256" key="10">
    <source>
        <dbReference type="ARBA" id="ARBA00023212"/>
    </source>
</evidence>
<comment type="caution">
    <text evidence="15">The sequence shown here is derived from an EMBL/GenBank/DDBJ whole genome shotgun (WGS) entry which is preliminary data.</text>
</comment>
<evidence type="ECO:0000256" key="8">
    <source>
        <dbReference type="ARBA" id="ARBA00022794"/>
    </source>
</evidence>
<dbReference type="GO" id="GO:0016887">
    <property type="term" value="F:ATP hydrolysis activity"/>
    <property type="evidence" value="ECO:0007669"/>
    <property type="project" value="InterPro"/>
</dbReference>
<evidence type="ECO:0000256" key="1">
    <source>
        <dbReference type="ARBA" id="ARBA00004120"/>
    </source>
</evidence>
<evidence type="ECO:0000259" key="13">
    <source>
        <dbReference type="Pfam" id="PF13476"/>
    </source>
</evidence>